<dbReference type="SUPFAM" id="SSF53155">
    <property type="entry name" value="Methylated DNA-protein cysteine methyltransferase domain"/>
    <property type="match status" value="1"/>
</dbReference>
<dbReference type="EC" id="2.1.1.63" evidence="3"/>
<evidence type="ECO:0000256" key="4">
    <source>
        <dbReference type="ARBA" id="ARBA00022603"/>
    </source>
</evidence>
<evidence type="ECO:0000313" key="11">
    <source>
        <dbReference type="EMBL" id="SUZ95656.1"/>
    </source>
</evidence>
<reference evidence="11" key="1">
    <citation type="submission" date="2018-05" db="EMBL/GenBank/DDBJ databases">
        <authorList>
            <person name="Lanie J.A."/>
            <person name="Ng W.-L."/>
            <person name="Kazmierczak K.M."/>
            <person name="Andrzejewski T.M."/>
            <person name="Davidsen T.M."/>
            <person name="Wayne K.J."/>
            <person name="Tettelin H."/>
            <person name="Glass J.I."/>
            <person name="Rusch D."/>
            <person name="Podicherti R."/>
            <person name="Tsui H.-C.T."/>
            <person name="Winkler M.E."/>
        </authorList>
    </citation>
    <scope>NUCLEOTIDE SEQUENCE</scope>
</reference>
<dbReference type="AlphaFoldDB" id="A0A381RUX4"/>
<proteinExistence type="inferred from homology"/>
<dbReference type="GO" id="GO:0006281">
    <property type="term" value="P:DNA repair"/>
    <property type="evidence" value="ECO:0007669"/>
    <property type="project" value="UniProtKB-KW"/>
</dbReference>
<comment type="catalytic activity">
    <reaction evidence="1">
        <text>a 4-O-methyl-thymidine in DNA + L-cysteinyl-[protein] = a thymidine in DNA + S-methyl-L-cysteinyl-[protein]</text>
        <dbReference type="Rhea" id="RHEA:53428"/>
        <dbReference type="Rhea" id="RHEA-COMP:10131"/>
        <dbReference type="Rhea" id="RHEA-COMP:10132"/>
        <dbReference type="Rhea" id="RHEA-COMP:13555"/>
        <dbReference type="Rhea" id="RHEA-COMP:13556"/>
        <dbReference type="ChEBI" id="CHEBI:29950"/>
        <dbReference type="ChEBI" id="CHEBI:82612"/>
        <dbReference type="ChEBI" id="CHEBI:137386"/>
        <dbReference type="ChEBI" id="CHEBI:137387"/>
        <dbReference type="EC" id="2.1.1.63"/>
    </reaction>
</comment>
<dbReference type="GO" id="GO:0003908">
    <property type="term" value="F:methylated-DNA-[protein]-cysteine S-methyltransferase activity"/>
    <property type="evidence" value="ECO:0007669"/>
    <property type="project" value="UniProtKB-EC"/>
</dbReference>
<gene>
    <name evidence="11" type="ORF">METZ01_LOCUS48510</name>
</gene>
<evidence type="ECO:0000259" key="10">
    <source>
        <dbReference type="Pfam" id="PF02870"/>
    </source>
</evidence>
<keyword evidence="5" id="KW-0808">Transferase</keyword>
<dbReference type="Gene3D" id="3.30.160.70">
    <property type="entry name" value="Methylated DNA-protein cysteine methyltransferase domain"/>
    <property type="match status" value="1"/>
</dbReference>
<dbReference type="InterPro" id="IPR001497">
    <property type="entry name" value="MethylDNA_cys_MeTrfase_AS"/>
</dbReference>
<dbReference type="PANTHER" id="PTHR10815">
    <property type="entry name" value="METHYLATED-DNA--PROTEIN-CYSTEINE METHYLTRANSFERASE"/>
    <property type="match status" value="1"/>
</dbReference>
<dbReference type="InterPro" id="IPR014048">
    <property type="entry name" value="MethylDNA_cys_MeTrfase_DNA-bd"/>
</dbReference>
<evidence type="ECO:0000256" key="6">
    <source>
        <dbReference type="ARBA" id="ARBA00022763"/>
    </source>
</evidence>
<evidence type="ECO:0000256" key="5">
    <source>
        <dbReference type="ARBA" id="ARBA00022679"/>
    </source>
</evidence>
<keyword evidence="4" id="KW-0489">Methyltransferase</keyword>
<dbReference type="Pfam" id="PF02870">
    <property type="entry name" value="Methyltransf_1N"/>
    <property type="match status" value="1"/>
</dbReference>
<dbReference type="GO" id="GO:0032259">
    <property type="term" value="P:methylation"/>
    <property type="evidence" value="ECO:0007669"/>
    <property type="project" value="UniProtKB-KW"/>
</dbReference>
<keyword evidence="6" id="KW-0227">DNA damage</keyword>
<dbReference type="Gene3D" id="1.10.10.10">
    <property type="entry name" value="Winged helix-like DNA-binding domain superfamily/Winged helix DNA-binding domain"/>
    <property type="match status" value="1"/>
</dbReference>
<dbReference type="InterPro" id="IPR036217">
    <property type="entry name" value="MethylDNA_cys_MeTrfase_DNAb"/>
</dbReference>
<name>A0A381RUX4_9ZZZZ</name>
<keyword evidence="7" id="KW-0234">DNA repair</keyword>
<dbReference type="EMBL" id="UINC01002343">
    <property type="protein sequence ID" value="SUZ95656.1"/>
    <property type="molecule type" value="Genomic_DNA"/>
</dbReference>
<sequence>MLNYSIISSPIGKLCVVKSNKGVRRILFANNYPFETYLQNNFPHEKIVKNNFELKKVSNQIHEYFDLSRKEFSLDIDIQLSSFYRTALTKVVEIPYGETSSYKSIAIKTGNPNASRAVGNANANNPLPIIIPCHRVIANDGSIGGYGGGLQTKRFLLELEGAL</sequence>
<evidence type="ECO:0000256" key="2">
    <source>
        <dbReference type="ARBA" id="ARBA00008711"/>
    </source>
</evidence>
<comment type="catalytic activity">
    <reaction evidence="8">
        <text>a 6-O-methyl-2'-deoxyguanosine in DNA + L-cysteinyl-[protein] = S-methyl-L-cysteinyl-[protein] + a 2'-deoxyguanosine in DNA</text>
        <dbReference type="Rhea" id="RHEA:24000"/>
        <dbReference type="Rhea" id="RHEA-COMP:10131"/>
        <dbReference type="Rhea" id="RHEA-COMP:10132"/>
        <dbReference type="Rhea" id="RHEA-COMP:11367"/>
        <dbReference type="Rhea" id="RHEA-COMP:11368"/>
        <dbReference type="ChEBI" id="CHEBI:29950"/>
        <dbReference type="ChEBI" id="CHEBI:82612"/>
        <dbReference type="ChEBI" id="CHEBI:85445"/>
        <dbReference type="ChEBI" id="CHEBI:85448"/>
        <dbReference type="EC" id="2.1.1.63"/>
    </reaction>
</comment>
<dbReference type="SUPFAM" id="SSF46767">
    <property type="entry name" value="Methylated DNA-protein cysteine methyltransferase, C-terminal domain"/>
    <property type="match status" value="1"/>
</dbReference>
<dbReference type="PROSITE" id="PS00374">
    <property type="entry name" value="MGMT"/>
    <property type="match status" value="1"/>
</dbReference>
<comment type="similarity">
    <text evidence="2">Belongs to the MGMT family.</text>
</comment>
<feature type="domain" description="Methylated-DNA-[protein]-cysteine S-methyltransferase DNA binding" evidence="9">
    <location>
        <begin position="83"/>
        <end position="162"/>
    </location>
</feature>
<feature type="domain" description="Methylguanine DNA methyltransferase ribonuclease-like" evidence="10">
    <location>
        <begin position="4"/>
        <end position="78"/>
    </location>
</feature>
<organism evidence="11">
    <name type="scientific">marine metagenome</name>
    <dbReference type="NCBI Taxonomy" id="408172"/>
    <lineage>
        <taxon>unclassified sequences</taxon>
        <taxon>metagenomes</taxon>
        <taxon>ecological metagenomes</taxon>
    </lineage>
</organism>
<accession>A0A381RUX4</accession>
<dbReference type="Pfam" id="PF01035">
    <property type="entry name" value="DNA_binding_1"/>
    <property type="match status" value="1"/>
</dbReference>
<dbReference type="PANTHER" id="PTHR10815:SF13">
    <property type="entry name" value="METHYLATED-DNA--PROTEIN-CYSTEINE METHYLTRANSFERASE"/>
    <property type="match status" value="1"/>
</dbReference>
<dbReference type="CDD" id="cd06445">
    <property type="entry name" value="ATase"/>
    <property type="match status" value="1"/>
</dbReference>
<dbReference type="NCBIfam" id="TIGR00589">
    <property type="entry name" value="ogt"/>
    <property type="match status" value="1"/>
</dbReference>
<evidence type="ECO:0000259" key="9">
    <source>
        <dbReference type="Pfam" id="PF01035"/>
    </source>
</evidence>
<dbReference type="InterPro" id="IPR036631">
    <property type="entry name" value="MGMT_N_sf"/>
</dbReference>
<dbReference type="InterPro" id="IPR036388">
    <property type="entry name" value="WH-like_DNA-bd_sf"/>
</dbReference>
<dbReference type="InterPro" id="IPR008332">
    <property type="entry name" value="MethylG_MeTrfase_N"/>
</dbReference>
<protein>
    <recommendedName>
        <fullName evidence="3">methylated-DNA--[protein]-cysteine S-methyltransferase</fullName>
        <ecNumber evidence="3">2.1.1.63</ecNumber>
    </recommendedName>
</protein>
<evidence type="ECO:0000256" key="8">
    <source>
        <dbReference type="ARBA" id="ARBA00049348"/>
    </source>
</evidence>
<dbReference type="FunFam" id="1.10.10.10:FF:000214">
    <property type="entry name" value="Methylated-DNA--protein-cysteine methyltransferase"/>
    <property type="match status" value="1"/>
</dbReference>
<evidence type="ECO:0000256" key="7">
    <source>
        <dbReference type="ARBA" id="ARBA00023204"/>
    </source>
</evidence>
<evidence type="ECO:0000256" key="1">
    <source>
        <dbReference type="ARBA" id="ARBA00001286"/>
    </source>
</evidence>
<evidence type="ECO:0000256" key="3">
    <source>
        <dbReference type="ARBA" id="ARBA00011918"/>
    </source>
</evidence>